<keyword evidence="2" id="KW-1133">Transmembrane helix</keyword>
<gene>
    <name evidence="3" type="ORF">FJV41_20985</name>
</gene>
<dbReference type="EMBL" id="VIFM01000081">
    <property type="protein sequence ID" value="TQF14006.1"/>
    <property type="molecule type" value="Genomic_DNA"/>
</dbReference>
<dbReference type="InterPro" id="IPR038552">
    <property type="entry name" value="Tim21_IMS_sf"/>
</dbReference>
<keyword evidence="2" id="KW-0812">Transmembrane</keyword>
<dbReference type="Pfam" id="PF08695">
    <property type="entry name" value="Coa1"/>
    <property type="match status" value="1"/>
</dbReference>
<comment type="caution">
    <text evidence="3">The sequence shown here is derived from an EMBL/GenBank/DDBJ whole genome shotgun (WGS) entry which is preliminary data.</text>
</comment>
<evidence type="ECO:0000256" key="2">
    <source>
        <dbReference type="SAM" id="Phobius"/>
    </source>
</evidence>
<dbReference type="InterPro" id="IPR014807">
    <property type="entry name" value="Coa1"/>
</dbReference>
<proteinExistence type="predicted"/>
<dbReference type="AlphaFoldDB" id="A0A540WYC3"/>
<evidence type="ECO:0000256" key="1">
    <source>
        <dbReference type="SAM" id="MobiDB-lite"/>
    </source>
</evidence>
<dbReference type="Proteomes" id="UP000315369">
    <property type="component" value="Unassembled WGS sequence"/>
</dbReference>
<evidence type="ECO:0008006" key="5">
    <source>
        <dbReference type="Google" id="ProtNLM"/>
    </source>
</evidence>
<name>A0A540WYC3_9BACT</name>
<keyword evidence="4" id="KW-1185">Reference proteome</keyword>
<keyword evidence="2" id="KW-0472">Membrane</keyword>
<feature type="transmembrane region" description="Helical" evidence="2">
    <location>
        <begin position="20"/>
        <end position="43"/>
    </location>
</feature>
<sequence length="186" mass="19878">MDATPEGSLVPQQGWWSRNWKWFVPVGCLGVLASCGCLGFALVGLGYSSLKNMDAFTEAVAIARSDAEVRTALGSPIDNGLPKQTSVRTVNGVTHARLAIPLDGPQADGMLHVDAKKQGEGEWRYDTLAVELEDGTRIDLRDDAPQAPDAFPEDEGAEEAPLPPPTEPPAGDEDAPERGRDSDIEL</sequence>
<feature type="region of interest" description="Disordered" evidence="1">
    <location>
        <begin position="136"/>
        <end position="186"/>
    </location>
</feature>
<evidence type="ECO:0000313" key="4">
    <source>
        <dbReference type="Proteomes" id="UP000315369"/>
    </source>
</evidence>
<accession>A0A540WYC3</accession>
<feature type="compositionally biased region" description="Basic and acidic residues" evidence="1">
    <location>
        <begin position="176"/>
        <end position="186"/>
    </location>
</feature>
<dbReference type="OrthoDB" id="1178263at2"/>
<protein>
    <recommendedName>
        <fullName evidence="5">Cytochrome oxidase complex assembly protein 1</fullName>
    </recommendedName>
</protein>
<organism evidence="3 4">
    <name type="scientific">Myxococcus llanfairpwllgwyngyllgogerychwyrndrobwllllantysiliogogogochensis</name>
    <dbReference type="NCBI Taxonomy" id="2590453"/>
    <lineage>
        <taxon>Bacteria</taxon>
        <taxon>Pseudomonadati</taxon>
        <taxon>Myxococcota</taxon>
        <taxon>Myxococcia</taxon>
        <taxon>Myxococcales</taxon>
        <taxon>Cystobacterineae</taxon>
        <taxon>Myxococcaceae</taxon>
        <taxon>Myxococcus</taxon>
    </lineage>
</organism>
<reference evidence="3 4" key="1">
    <citation type="submission" date="2019-06" db="EMBL/GenBank/DDBJ databases">
        <authorList>
            <person name="Livingstone P."/>
            <person name="Whitworth D."/>
        </authorList>
    </citation>
    <scope>NUCLEOTIDE SEQUENCE [LARGE SCALE GENOMIC DNA]</scope>
    <source>
        <strain evidence="3 4">AM401</strain>
    </source>
</reference>
<evidence type="ECO:0000313" key="3">
    <source>
        <dbReference type="EMBL" id="TQF14006.1"/>
    </source>
</evidence>
<dbReference type="RefSeq" id="WP_141644297.1">
    <property type="nucleotide sequence ID" value="NZ_VIFM01000081.1"/>
</dbReference>
<dbReference type="Gene3D" id="3.10.450.320">
    <property type="entry name" value="Mitochondrial import inner membrane translocase subunit Tim21"/>
    <property type="match status" value="1"/>
</dbReference>